<evidence type="ECO:0000256" key="4">
    <source>
        <dbReference type="ARBA" id="ARBA00022475"/>
    </source>
</evidence>
<keyword evidence="11" id="KW-1185">Reference proteome</keyword>
<feature type="transmembrane region" description="Helical" evidence="8">
    <location>
        <begin position="178"/>
        <end position="197"/>
    </location>
</feature>
<evidence type="ECO:0000256" key="7">
    <source>
        <dbReference type="ARBA" id="ARBA00023136"/>
    </source>
</evidence>
<dbReference type="Proteomes" id="UP001460888">
    <property type="component" value="Unassembled WGS sequence"/>
</dbReference>
<dbReference type="EMBL" id="APND01000003">
    <property type="protein sequence ID" value="MES1929940.1"/>
    <property type="molecule type" value="Genomic_DNA"/>
</dbReference>
<dbReference type="InterPro" id="IPR011701">
    <property type="entry name" value="MFS"/>
</dbReference>
<comment type="subcellular location">
    <subcellularLocation>
        <location evidence="1">Cell membrane</location>
        <topology evidence="1">Multi-pass membrane protein</topology>
    </subcellularLocation>
</comment>
<feature type="transmembrane region" description="Helical" evidence="8">
    <location>
        <begin position="310"/>
        <end position="333"/>
    </location>
</feature>
<feature type="transmembrane region" description="Helical" evidence="8">
    <location>
        <begin position="281"/>
        <end position="304"/>
    </location>
</feature>
<feature type="transmembrane region" description="Helical" evidence="8">
    <location>
        <begin position="121"/>
        <end position="141"/>
    </location>
</feature>
<feature type="transmembrane region" description="Helical" evidence="8">
    <location>
        <begin position="242"/>
        <end position="260"/>
    </location>
</feature>
<comment type="caution">
    <text evidence="10">The sequence shown here is derived from an EMBL/GenBank/DDBJ whole genome shotgun (WGS) entry which is preliminary data.</text>
</comment>
<feature type="transmembrane region" description="Helical" evidence="8">
    <location>
        <begin position="64"/>
        <end position="85"/>
    </location>
</feature>
<feature type="domain" description="Major facilitator superfamily (MFS) profile" evidence="9">
    <location>
        <begin position="26"/>
        <end position="479"/>
    </location>
</feature>
<evidence type="ECO:0000256" key="3">
    <source>
        <dbReference type="ARBA" id="ARBA00022448"/>
    </source>
</evidence>
<gene>
    <name evidence="10" type="ORF">SADO_11809</name>
</gene>
<dbReference type="Gene3D" id="1.20.1720.10">
    <property type="entry name" value="Multidrug resistance protein D"/>
    <property type="match status" value="1"/>
</dbReference>
<evidence type="ECO:0000256" key="5">
    <source>
        <dbReference type="ARBA" id="ARBA00022692"/>
    </source>
</evidence>
<keyword evidence="5 8" id="KW-0812">Transmembrane</keyword>
<dbReference type="InterPro" id="IPR036259">
    <property type="entry name" value="MFS_trans_sf"/>
</dbReference>
<keyword evidence="7 8" id="KW-0472">Membrane</keyword>
<dbReference type="Gene3D" id="1.20.1250.20">
    <property type="entry name" value="MFS general substrate transporter like domains"/>
    <property type="match status" value="1"/>
</dbReference>
<reference evidence="10 11" key="1">
    <citation type="submission" date="2013-03" db="EMBL/GenBank/DDBJ databases">
        <title>Salinisphaera dokdonensis CL-ES53 Genome Sequencing.</title>
        <authorList>
            <person name="Li C."/>
            <person name="Lai Q."/>
            <person name="Shao Z."/>
        </authorList>
    </citation>
    <scope>NUCLEOTIDE SEQUENCE [LARGE SCALE GENOMIC DNA]</scope>
    <source>
        <strain evidence="10 11">CL-ES53</strain>
    </source>
</reference>
<dbReference type="NCBIfam" id="TIGR00711">
    <property type="entry name" value="efflux_EmrB"/>
    <property type="match status" value="1"/>
</dbReference>
<dbReference type="PANTHER" id="PTHR42718">
    <property type="entry name" value="MAJOR FACILITATOR SUPERFAMILY MULTIDRUG TRANSPORTER MFSC"/>
    <property type="match status" value="1"/>
</dbReference>
<organism evidence="10 11">
    <name type="scientific">Salinisphaera dokdonensis CL-ES53</name>
    <dbReference type="NCBI Taxonomy" id="1304272"/>
    <lineage>
        <taxon>Bacteria</taxon>
        <taxon>Pseudomonadati</taxon>
        <taxon>Pseudomonadota</taxon>
        <taxon>Gammaproteobacteria</taxon>
        <taxon>Salinisphaerales</taxon>
        <taxon>Salinisphaeraceae</taxon>
        <taxon>Salinisphaera</taxon>
    </lineage>
</organism>
<feature type="transmembrane region" description="Helical" evidence="8">
    <location>
        <begin position="92"/>
        <end position="109"/>
    </location>
</feature>
<feature type="transmembrane region" description="Helical" evidence="8">
    <location>
        <begin position="24"/>
        <end position="52"/>
    </location>
</feature>
<dbReference type="InterPro" id="IPR020846">
    <property type="entry name" value="MFS_dom"/>
</dbReference>
<feature type="transmembrane region" description="Helical" evidence="8">
    <location>
        <begin position="209"/>
        <end position="230"/>
    </location>
</feature>
<dbReference type="PRINTS" id="PR01036">
    <property type="entry name" value="TCRTETB"/>
</dbReference>
<keyword evidence="6 8" id="KW-1133">Transmembrane helix</keyword>
<accession>A0ABV2B2T4</accession>
<feature type="transmembrane region" description="Helical" evidence="8">
    <location>
        <begin position="345"/>
        <end position="362"/>
    </location>
</feature>
<comment type="similarity">
    <text evidence="2">Belongs to the major facilitator superfamily. EmrB family.</text>
</comment>
<feature type="transmembrane region" description="Helical" evidence="8">
    <location>
        <begin position="412"/>
        <end position="432"/>
    </location>
</feature>
<keyword evidence="3" id="KW-0813">Transport</keyword>
<dbReference type="RefSeq" id="WP_353111649.1">
    <property type="nucleotide sequence ID" value="NZ_APND01000003.1"/>
</dbReference>
<feature type="transmembrane region" description="Helical" evidence="8">
    <location>
        <begin position="153"/>
        <end position="172"/>
    </location>
</feature>
<evidence type="ECO:0000256" key="1">
    <source>
        <dbReference type="ARBA" id="ARBA00004651"/>
    </source>
</evidence>
<feature type="transmembrane region" description="Helical" evidence="8">
    <location>
        <begin position="452"/>
        <end position="471"/>
    </location>
</feature>
<dbReference type="Pfam" id="PF07690">
    <property type="entry name" value="MFS_1"/>
    <property type="match status" value="1"/>
</dbReference>
<sequence length="483" mass="51369">MNATPDNQRTIEGLIAHYGSAYKWYVTATVMLGTFSVVLAATIINVAVPAIMGRFGVAQDEVHWLATGFLAAMTVGMLLNAWAVARFGSRRAFALAMAGFIIASLIGGLSGDFGVLVGARALQGLTAGMIQPHALIVIFQVFPVHRRGQAMGIYGMGVILGPAIAPALGGVLVDVISWRATFFAVMPACALAMGMAWRFLPGRHDDRRVALDWGGLVLLSLSLVALLWAVASLHRRGVLDPLLDGVLVAGLVLAVVFVVWQRRCREPLLDLSLFRRPGFTGGFALSIVMGAGLFASTYLAPLYFQQSAGMSASAAGMMLVPAGLAMAFVFPVAGHLSDRVPISRMVSVGLAFFIASMVLLSLSETTTAIAWLVIWTLFGRLGVGLMMPPVTTASLTVLEDGQLDRGSGIINFGRQIGGALGVNLCAVLAQYTSDFARMRHPGLDPAAVYEAGFDYAFMALALLFVIAYWPLYRLAQARRAVDA</sequence>
<evidence type="ECO:0000259" key="9">
    <source>
        <dbReference type="PROSITE" id="PS50850"/>
    </source>
</evidence>
<dbReference type="InterPro" id="IPR004638">
    <property type="entry name" value="EmrB-like"/>
</dbReference>
<proteinExistence type="inferred from homology"/>
<name>A0ABV2B2T4_9GAMM</name>
<dbReference type="SUPFAM" id="SSF103473">
    <property type="entry name" value="MFS general substrate transporter"/>
    <property type="match status" value="1"/>
</dbReference>
<protein>
    <submittedName>
        <fullName evidence="10">Drug resistance MFS transporter, drug:H+ antiporter-1</fullName>
    </submittedName>
</protein>
<evidence type="ECO:0000256" key="6">
    <source>
        <dbReference type="ARBA" id="ARBA00022989"/>
    </source>
</evidence>
<evidence type="ECO:0000313" key="10">
    <source>
        <dbReference type="EMBL" id="MES1929940.1"/>
    </source>
</evidence>
<evidence type="ECO:0000256" key="2">
    <source>
        <dbReference type="ARBA" id="ARBA00008537"/>
    </source>
</evidence>
<evidence type="ECO:0000313" key="11">
    <source>
        <dbReference type="Proteomes" id="UP001460888"/>
    </source>
</evidence>
<feature type="transmembrane region" description="Helical" evidence="8">
    <location>
        <begin position="368"/>
        <end position="391"/>
    </location>
</feature>
<keyword evidence="4" id="KW-1003">Cell membrane</keyword>
<evidence type="ECO:0000256" key="8">
    <source>
        <dbReference type="SAM" id="Phobius"/>
    </source>
</evidence>
<dbReference type="PROSITE" id="PS50850">
    <property type="entry name" value="MFS"/>
    <property type="match status" value="1"/>
</dbReference>
<dbReference type="PANTHER" id="PTHR42718:SF9">
    <property type="entry name" value="MAJOR FACILITATOR SUPERFAMILY MULTIDRUG TRANSPORTER MFSC"/>
    <property type="match status" value="1"/>
</dbReference>